<sequence length="225" mass="24267">MQPKLDQQRIRFWQRWAVHCALGEVLGIGTAGAIAYAVNQAIGEPEQLGDKFTVLGCMLLAGAIEGSVLGWLQWRVLRERIPQLTATEWVGLTVAIAVLGWFLGMLPSLFFIDATPSNQPAETAIDLESPLMFAALSIGTGLLLGALFGLFQWISLRKYVRQSGMWILANALGWGLGLGWIYVAASLPTAQTPFALTVVCGAVGGILAGLSVGIVTGWFLLRLLW</sequence>
<dbReference type="STRING" id="1178516.AWR27_05945"/>
<keyword evidence="1" id="KW-0472">Membrane</keyword>
<gene>
    <name evidence="2" type="ORF">AWR27_05945</name>
</gene>
<feature type="transmembrane region" description="Helical" evidence="1">
    <location>
        <begin position="58"/>
        <end position="77"/>
    </location>
</feature>
<name>A0A1P9WU84_9BACT</name>
<evidence type="ECO:0000313" key="2">
    <source>
        <dbReference type="EMBL" id="AQG78908.1"/>
    </source>
</evidence>
<keyword evidence="3" id="KW-1185">Reference proteome</keyword>
<keyword evidence="1" id="KW-1133">Transmembrane helix</keyword>
<feature type="transmembrane region" description="Helical" evidence="1">
    <location>
        <begin position="194"/>
        <end position="221"/>
    </location>
</feature>
<dbReference type="Proteomes" id="UP000187941">
    <property type="component" value="Chromosome"/>
</dbReference>
<keyword evidence="1" id="KW-0812">Transmembrane</keyword>
<evidence type="ECO:0000256" key="1">
    <source>
        <dbReference type="SAM" id="Phobius"/>
    </source>
</evidence>
<feature type="transmembrane region" description="Helical" evidence="1">
    <location>
        <begin position="89"/>
        <end position="112"/>
    </location>
</feature>
<accession>A0A1P9WU84</accession>
<dbReference type="KEGG" id="smon:AWR27_05945"/>
<protein>
    <submittedName>
        <fullName evidence="2">Uncharacterized protein</fullName>
    </submittedName>
</protein>
<organism evidence="2 3">
    <name type="scientific">Spirosoma montaniterrae</name>
    <dbReference type="NCBI Taxonomy" id="1178516"/>
    <lineage>
        <taxon>Bacteria</taxon>
        <taxon>Pseudomonadati</taxon>
        <taxon>Bacteroidota</taxon>
        <taxon>Cytophagia</taxon>
        <taxon>Cytophagales</taxon>
        <taxon>Cytophagaceae</taxon>
        <taxon>Spirosoma</taxon>
    </lineage>
</organism>
<dbReference type="EMBL" id="CP014263">
    <property type="protein sequence ID" value="AQG78908.1"/>
    <property type="molecule type" value="Genomic_DNA"/>
</dbReference>
<dbReference type="AlphaFoldDB" id="A0A1P9WU84"/>
<feature type="transmembrane region" description="Helical" evidence="1">
    <location>
        <begin position="132"/>
        <end position="151"/>
    </location>
</feature>
<proteinExistence type="predicted"/>
<evidence type="ECO:0000313" key="3">
    <source>
        <dbReference type="Proteomes" id="UP000187941"/>
    </source>
</evidence>
<feature type="transmembrane region" description="Helical" evidence="1">
    <location>
        <begin position="163"/>
        <end position="182"/>
    </location>
</feature>
<feature type="transmembrane region" description="Helical" evidence="1">
    <location>
        <begin position="16"/>
        <end position="38"/>
    </location>
</feature>
<dbReference type="OrthoDB" id="1495214at2"/>
<reference evidence="2 3" key="1">
    <citation type="submission" date="2016-01" db="EMBL/GenBank/DDBJ databases">
        <authorList>
            <person name="Oliw E.H."/>
        </authorList>
    </citation>
    <scope>NUCLEOTIDE SEQUENCE [LARGE SCALE GENOMIC DNA]</scope>
    <source>
        <strain evidence="2 3">DY10</strain>
    </source>
</reference>
<dbReference type="RefSeq" id="WP_077130351.1">
    <property type="nucleotide sequence ID" value="NZ_CP014263.1"/>
</dbReference>